<dbReference type="InterPro" id="IPR014729">
    <property type="entry name" value="Rossmann-like_a/b/a_fold"/>
</dbReference>
<dbReference type="Pfam" id="PF08264">
    <property type="entry name" value="Anticodon_1"/>
    <property type="match status" value="1"/>
</dbReference>
<dbReference type="SUPFAM" id="SSF47323">
    <property type="entry name" value="Anticodon-binding domain of a subclass of class I aminoacyl-tRNA synthetases"/>
    <property type="match status" value="1"/>
</dbReference>
<feature type="short sequence motif" description="'HIGH' region" evidence="9">
    <location>
        <begin position="41"/>
        <end position="51"/>
    </location>
</feature>
<dbReference type="SUPFAM" id="SSF50677">
    <property type="entry name" value="ValRS/IleRS/LeuRS editing domain"/>
    <property type="match status" value="1"/>
</dbReference>
<feature type="domain" description="Methionyl/Valyl/Leucyl/Isoleucyl-tRNA synthetase anticodon-binding" evidence="12">
    <location>
        <begin position="621"/>
        <end position="734"/>
    </location>
</feature>
<gene>
    <name evidence="9 15" type="primary">leuS</name>
    <name evidence="15" type="ORF">A2310_08925</name>
</gene>
<comment type="subcellular location">
    <subcellularLocation>
        <location evidence="9">Cytoplasm</location>
    </subcellularLocation>
</comment>
<dbReference type="Gene3D" id="3.10.20.590">
    <property type="match status" value="1"/>
</dbReference>
<dbReference type="Gene3D" id="3.40.50.620">
    <property type="entry name" value="HUPs"/>
    <property type="match status" value="2"/>
</dbReference>
<evidence type="ECO:0000256" key="8">
    <source>
        <dbReference type="ARBA" id="ARBA00047469"/>
    </source>
</evidence>
<evidence type="ECO:0000313" key="15">
    <source>
        <dbReference type="EMBL" id="OGC25295.1"/>
    </source>
</evidence>
<organism evidence="15 16">
    <name type="scientific">candidate division WOR-1 bacterium RIFOXYB2_FULL_37_13</name>
    <dbReference type="NCBI Taxonomy" id="1802579"/>
    <lineage>
        <taxon>Bacteria</taxon>
        <taxon>Bacillati</taxon>
        <taxon>Saganbacteria</taxon>
    </lineage>
</organism>
<dbReference type="GO" id="GO:0006429">
    <property type="term" value="P:leucyl-tRNA aminoacylation"/>
    <property type="evidence" value="ECO:0007669"/>
    <property type="project" value="UniProtKB-UniRule"/>
</dbReference>
<evidence type="ECO:0000256" key="5">
    <source>
        <dbReference type="ARBA" id="ARBA00022840"/>
    </source>
</evidence>
<dbReference type="GO" id="GO:0004823">
    <property type="term" value="F:leucine-tRNA ligase activity"/>
    <property type="evidence" value="ECO:0007669"/>
    <property type="project" value="UniProtKB-UniRule"/>
</dbReference>
<dbReference type="InterPro" id="IPR009008">
    <property type="entry name" value="Val/Leu/Ile-tRNA-synth_edit"/>
</dbReference>
<feature type="domain" description="Leucyl-tRNA synthetase editing" evidence="14">
    <location>
        <begin position="220"/>
        <end position="364"/>
    </location>
</feature>
<dbReference type="InterPro" id="IPR009080">
    <property type="entry name" value="tRNAsynth_Ia_anticodon-bd"/>
</dbReference>
<dbReference type="GO" id="GO:0002161">
    <property type="term" value="F:aminoacyl-tRNA deacylase activity"/>
    <property type="evidence" value="ECO:0007669"/>
    <property type="project" value="InterPro"/>
</dbReference>
<dbReference type="InterPro" id="IPR025709">
    <property type="entry name" value="Leu_tRNA-synth_edit"/>
</dbReference>
<evidence type="ECO:0000256" key="9">
    <source>
        <dbReference type="HAMAP-Rule" id="MF_00049"/>
    </source>
</evidence>
<protein>
    <recommendedName>
        <fullName evidence="9">Leucine--tRNA ligase</fullName>
        <ecNumber evidence="9">6.1.1.4</ecNumber>
    </recommendedName>
    <alternativeName>
        <fullName evidence="9">Leucyl-tRNA synthetase</fullName>
        <shortName evidence="9">LeuRS</shortName>
    </alternativeName>
</protein>
<name>A0A1F4SY03_UNCSA</name>
<dbReference type="GO" id="GO:0005524">
    <property type="term" value="F:ATP binding"/>
    <property type="evidence" value="ECO:0007669"/>
    <property type="project" value="UniProtKB-UniRule"/>
</dbReference>
<dbReference type="PROSITE" id="PS00178">
    <property type="entry name" value="AA_TRNA_LIGASE_I"/>
    <property type="match status" value="1"/>
</dbReference>
<dbReference type="Gene3D" id="1.10.730.10">
    <property type="entry name" value="Isoleucyl-tRNA Synthetase, Domain 1"/>
    <property type="match status" value="1"/>
</dbReference>
<dbReference type="FunFam" id="1.10.730.10:FF:000011">
    <property type="entry name" value="Leucine--tRNA ligase chloroplastic/mitochondrial"/>
    <property type="match status" value="1"/>
</dbReference>
<dbReference type="FunFam" id="3.10.20.590:FF:000001">
    <property type="entry name" value="Leucine--tRNA ligase"/>
    <property type="match status" value="1"/>
</dbReference>
<dbReference type="AlphaFoldDB" id="A0A1F4SY03"/>
<evidence type="ECO:0000259" key="13">
    <source>
        <dbReference type="Pfam" id="PF09334"/>
    </source>
</evidence>
<dbReference type="HAMAP" id="MF_00049_B">
    <property type="entry name" value="Leu_tRNA_synth_B"/>
    <property type="match status" value="1"/>
</dbReference>
<reference evidence="15 16" key="1">
    <citation type="journal article" date="2016" name="Nat. Commun.">
        <title>Thousands of microbial genomes shed light on interconnected biogeochemical processes in an aquifer system.</title>
        <authorList>
            <person name="Anantharaman K."/>
            <person name="Brown C.T."/>
            <person name="Hug L.A."/>
            <person name="Sharon I."/>
            <person name="Castelle C.J."/>
            <person name="Probst A.J."/>
            <person name="Thomas B.C."/>
            <person name="Singh A."/>
            <person name="Wilkins M.J."/>
            <person name="Karaoz U."/>
            <person name="Brodie E.L."/>
            <person name="Williams K.H."/>
            <person name="Hubbard S.S."/>
            <person name="Banfield J.F."/>
        </authorList>
    </citation>
    <scope>NUCLEOTIDE SEQUENCE [LARGE SCALE GENOMIC DNA]</scope>
</reference>
<comment type="catalytic activity">
    <reaction evidence="8 9">
        <text>tRNA(Leu) + L-leucine + ATP = L-leucyl-tRNA(Leu) + AMP + diphosphate</text>
        <dbReference type="Rhea" id="RHEA:11688"/>
        <dbReference type="Rhea" id="RHEA-COMP:9613"/>
        <dbReference type="Rhea" id="RHEA-COMP:9622"/>
        <dbReference type="ChEBI" id="CHEBI:30616"/>
        <dbReference type="ChEBI" id="CHEBI:33019"/>
        <dbReference type="ChEBI" id="CHEBI:57427"/>
        <dbReference type="ChEBI" id="CHEBI:78442"/>
        <dbReference type="ChEBI" id="CHEBI:78494"/>
        <dbReference type="ChEBI" id="CHEBI:456215"/>
        <dbReference type="EC" id="6.1.1.4"/>
    </reaction>
</comment>
<evidence type="ECO:0000256" key="3">
    <source>
        <dbReference type="ARBA" id="ARBA00022598"/>
    </source>
</evidence>
<dbReference type="GO" id="GO:0005829">
    <property type="term" value="C:cytosol"/>
    <property type="evidence" value="ECO:0007669"/>
    <property type="project" value="TreeGrafter"/>
</dbReference>
<feature type="domain" description="Aminoacyl-tRNA synthetase class Ia" evidence="11">
    <location>
        <begin position="373"/>
        <end position="587"/>
    </location>
</feature>
<keyword evidence="7 9" id="KW-0030">Aminoacyl-tRNA synthetase</keyword>
<dbReference type="InterPro" id="IPR002302">
    <property type="entry name" value="Leu-tRNA-ligase"/>
</dbReference>
<dbReference type="CDD" id="cd07958">
    <property type="entry name" value="Anticodon_Ia_Leu_BEm"/>
    <property type="match status" value="1"/>
</dbReference>
<keyword evidence="4 9" id="KW-0547">Nucleotide-binding</keyword>
<comment type="caution">
    <text evidence="15">The sequence shown here is derived from an EMBL/GenBank/DDBJ whole genome shotgun (WGS) entry which is preliminary data.</text>
</comment>
<comment type="similarity">
    <text evidence="1 9 10">Belongs to the class-I aminoacyl-tRNA synthetase family.</text>
</comment>
<evidence type="ECO:0000256" key="2">
    <source>
        <dbReference type="ARBA" id="ARBA00022490"/>
    </source>
</evidence>
<dbReference type="Pfam" id="PF09334">
    <property type="entry name" value="tRNA-synt_1g"/>
    <property type="match status" value="1"/>
</dbReference>
<proteinExistence type="inferred from homology"/>
<dbReference type="InterPro" id="IPR013155">
    <property type="entry name" value="M/V/L/I-tRNA-synth_anticd-bd"/>
</dbReference>
<evidence type="ECO:0000256" key="7">
    <source>
        <dbReference type="ARBA" id="ARBA00023146"/>
    </source>
</evidence>
<feature type="binding site" evidence="9">
    <location>
        <position position="550"/>
    </location>
    <ligand>
        <name>ATP</name>
        <dbReference type="ChEBI" id="CHEBI:30616"/>
    </ligand>
</feature>
<evidence type="ECO:0000313" key="16">
    <source>
        <dbReference type="Proteomes" id="UP000178417"/>
    </source>
</evidence>
<evidence type="ECO:0000256" key="1">
    <source>
        <dbReference type="ARBA" id="ARBA00005594"/>
    </source>
</evidence>
<dbReference type="Proteomes" id="UP000178417">
    <property type="component" value="Unassembled WGS sequence"/>
</dbReference>
<keyword evidence="5 9" id="KW-0067">ATP-binding</keyword>
<dbReference type="PANTHER" id="PTHR43740">
    <property type="entry name" value="LEUCYL-TRNA SYNTHETASE"/>
    <property type="match status" value="1"/>
</dbReference>
<dbReference type="FunFam" id="3.40.50.620:FF:000003">
    <property type="entry name" value="Leucine--tRNA ligase"/>
    <property type="match status" value="1"/>
</dbReference>
<accession>A0A1F4SY03</accession>
<dbReference type="EC" id="6.1.1.4" evidence="9"/>
<feature type="short sequence motif" description="'KMSKS' region" evidence="9">
    <location>
        <begin position="547"/>
        <end position="551"/>
    </location>
</feature>
<dbReference type="InterPro" id="IPR002300">
    <property type="entry name" value="aa-tRNA-synth_Ia"/>
</dbReference>
<evidence type="ECO:0000259" key="14">
    <source>
        <dbReference type="Pfam" id="PF13603"/>
    </source>
</evidence>
<dbReference type="NCBIfam" id="TIGR00396">
    <property type="entry name" value="leuS_bact"/>
    <property type="match status" value="1"/>
</dbReference>
<dbReference type="InterPro" id="IPR001412">
    <property type="entry name" value="aa-tRNA-synth_I_CS"/>
</dbReference>
<evidence type="ECO:0000256" key="6">
    <source>
        <dbReference type="ARBA" id="ARBA00022917"/>
    </source>
</evidence>
<evidence type="ECO:0000256" key="4">
    <source>
        <dbReference type="ARBA" id="ARBA00022741"/>
    </source>
</evidence>
<keyword evidence="2 9" id="KW-0963">Cytoplasm</keyword>
<sequence length="771" mass="88838">MSDYNPSVIEQKWQIKWEEARDFIVKDDFAKPKFYDLVMFPYPSGNLHMGHVRNYAIGDVIARYKTMKGFDVLHPIGWDAFGMPAENAAIKNNTHPEIWTDKCIVRMKEQLKRLGLSYDWTREVNTSKPDYYKWTQWMFILMYERGLAYKKEGAVNWCPKCETVLANEQVKDQKCWRCDSVVEEKKLKQWYFKITEYAERLLNDIEKLKGWPEPVKLMQKNWIGRSEGLEIDFEMYSVQCTVYSRKLKVFTTRPDTIFGVTYMVLAPEHPLVSELSKGTKQEEAVKKYQEKVQHESTHDRTIRASKEGVFTGGYAVNPANGEKIPIWTADYVLMGYGTGAVMAVPDHDERDFAFAKQNNLPIKSEPLDNNWFEEKDFVKKVINYKLRDWLISRQRYWGAPIPIIYCDKCGTVLVPKEDLPVKLPLDVEFTGKGGSPLKNSESFLKTKCPKCGGRATRETDTLDTFNCSSWYYFRYCDSHNDKQPFDIDKVKKWMPVDQYIGGIEHAILHLLYSRFFTKVLFDAGFSNIDEPFSNLLTQGMVVKDGAKMSKSKGNVVDPDYIVEKYGADTARLFILFASPPTRELEWSDAAVEGSYRFLARVYRLVNSVHGTARGKDNGVKKKVHQTIKGVTEDIETFSFNTAIAKLMELTNAFYESKDDVAALDLEQLVMMIAPFAPHLAQELWEKLGHDDFVVRQKWPDFDPKMIIENEMTIPIQINGKLRDTIVVSTGASKEEIESLAGKSEKVQSFISGRQIVKVIYIPGKMVNFVVK</sequence>
<dbReference type="STRING" id="1802579.A2310_08925"/>
<dbReference type="SUPFAM" id="SSF52374">
    <property type="entry name" value="Nucleotidylyl transferase"/>
    <property type="match status" value="1"/>
</dbReference>
<keyword evidence="6 9" id="KW-0648">Protein biosynthesis</keyword>
<dbReference type="FunFam" id="3.40.50.620:FF:000100">
    <property type="entry name" value="probable leucine--tRNA ligase, mitochondrial"/>
    <property type="match status" value="1"/>
</dbReference>
<dbReference type="Pfam" id="PF00133">
    <property type="entry name" value="tRNA-synt_1"/>
    <property type="match status" value="1"/>
</dbReference>
<evidence type="ECO:0000259" key="12">
    <source>
        <dbReference type="Pfam" id="PF08264"/>
    </source>
</evidence>
<dbReference type="PANTHER" id="PTHR43740:SF2">
    <property type="entry name" value="LEUCINE--TRNA LIGASE, MITOCHONDRIAL"/>
    <property type="match status" value="1"/>
</dbReference>
<dbReference type="CDD" id="cd00812">
    <property type="entry name" value="LeuRS_core"/>
    <property type="match status" value="1"/>
</dbReference>
<feature type="domain" description="Methionyl/Leucyl tRNA synthetase" evidence="13">
    <location>
        <begin position="40"/>
        <end position="179"/>
    </location>
</feature>
<evidence type="ECO:0000256" key="10">
    <source>
        <dbReference type="RuleBase" id="RU363035"/>
    </source>
</evidence>
<dbReference type="InterPro" id="IPR015413">
    <property type="entry name" value="Methionyl/Leucyl_tRNA_Synth"/>
</dbReference>
<keyword evidence="3 9" id="KW-0436">Ligase</keyword>
<dbReference type="Pfam" id="PF13603">
    <property type="entry name" value="tRNA-synt_1_2"/>
    <property type="match status" value="1"/>
</dbReference>
<dbReference type="PRINTS" id="PR00985">
    <property type="entry name" value="TRNASYNTHLEU"/>
</dbReference>
<evidence type="ECO:0000259" key="11">
    <source>
        <dbReference type="Pfam" id="PF00133"/>
    </source>
</evidence>
<dbReference type="EMBL" id="MEUB01000002">
    <property type="protein sequence ID" value="OGC25295.1"/>
    <property type="molecule type" value="Genomic_DNA"/>
</dbReference>